<feature type="region of interest" description="Disordered" evidence="1">
    <location>
        <begin position="146"/>
        <end position="166"/>
    </location>
</feature>
<evidence type="ECO:0000256" key="1">
    <source>
        <dbReference type="SAM" id="MobiDB-lite"/>
    </source>
</evidence>
<dbReference type="InterPro" id="IPR036701">
    <property type="entry name" value="RraB-like_sf"/>
</dbReference>
<evidence type="ECO:0000313" key="4">
    <source>
        <dbReference type="Proteomes" id="UP000624703"/>
    </source>
</evidence>
<organism evidence="3 4">
    <name type="scientific">Persicirhabdus sediminis</name>
    <dbReference type="NCBI Taxonomy" id="454144"/>
    <lineage>
        <taxon>Bacteria</taxon>
        <taxon>Pseudomonadati</taxon>
        <taxon>Verrucomicrobiota</taxon>
        <taxon>Verrucomicrobiia</taxon>
        <taxon>Verrucomicrobiales</taxon>
        <taxon>Verrucomicrobiaceae</taxon>
        <taxon>Persicirhabdus</taxon>
    </lineage>
</organism>
<comment type="caution">
    <text evidence="3">The sequence shown here is derived from an EMBL/GenBank/DDBJ whole genome shotgun (WGS) entry which is preliminary data.</text>
</comment>
<dbReference type="Pfam" id="PF06877">
    <property type="entry name" value="RraB"/>
    <property type="match status" value="1"/>
</dbReference>
<evidence type="ECO:0000259" key="2">
    <source>
        <dbReference type="Pfam" id="PF06877"/>
    </source>
</evidence>
<dbReference type="AlphaFoldDB" id="A0A8J7MBG8"/>
<gene>
    <name evidence="3" type="ORF">JIN82_02630</name>
</gene>
<proteinExistence type="predicted"/>
<keyword evidence="4" id="KW-1185">Reference proteome</keyword>
<reference evidence="3" key="1">
    <citation type="submission" date="2021-01" db="EMBL/GenBank/DDBJ databases">
        <title>Modified the classification status of verrucomicrobia.</title>
        <authorList>
            <person name="Feng X."/>
        </authorList>
    </citation>
    <scope>NUCLEOTIDE SEQUENCE</scope>
    <source>
        <strain evidence="3">_KCTC 22039</strain>
    </source>
</reference>
<evidence type="ECO:0000313" key="3">
    <source>
        <dbReference type="EMBL" id="MBK1790047.1"/>
    </source>
</evidence>
<feature type="domain" description="Regulator of ribonuclease activity B" evidence="2">
    <location>
        <begin position="43"/>
        <end position="146"/>
    </location>
</feature>
<dbReference type="EMBL" id="JAENIM010000015">
    <property type="protein sequence ID" value="MBK1790047.1"/>
    <property type="molecule type" value="Genomic_DNA"/>
</dbReference>
<dbReference type="PROSITE" id="PS51257">
    <property type="entry name" value="PROKAR_LIPOPROTEIN"/>
    <property type="match status" value="1"/>
</dbReference>
<protein>
    <submittedName>
        <fullName evidence="3">Ribonuclease E inhibitor RraB</fullName>
    </submittedName>
</protein>
<dbReference type="RefSeq" id="WP_200310089.1">
    <property type="nucleotide sequence ID" value="NZ_JAENIM010000015.1"/>
</dbReference>
<dbReference type="Proteomes" id="UP000624703">
    <property type="component" value="Unassembled WGS sequence"/>
</dbReference>
<dbReference type="InterPro" id="IPR009671">
    <property type="entry name" value="RraB_dom"/>
</dbReference>
<sequence length="166" mass="19029">MKHLAFLVALLLTACNDDQTEETQTETTKMNQTILGKTITIDQLEAMFENIAEKTNWDLSGKMLWGYFFTHHEPKALEPVRDELITAGYRIVDLYQSDGEDQDVPPLWWLHVEREEIHTPQSLDQRNDTLYLLAARHGVDSYDGMDIGPIQNHGEQDGVGQPANRY</sequence>
<dbReference type="Gene3D" id="3.30.70.970">
    <property type="entry name" value="RraB-like"/>
    <property type="match status" value="1"/>
</dbReference>
<name>A0A8J7MBG8_9BACT</name>
<accession>A0A8J7MBG8</accession>